<dbReference type="InterPro" id="IPR001610">
    <property type="entry name" value="PAC"/>
</dbReference>
<dbReference type="InterPro" id="IPR035965">
    <property type="entry name" value="PAS-like_dom_sf"/>
</dbReference>
<organism evidence="9 10">
    <name type="scientific">Autumnicola tepida</name>
    <dbReference type="NCBI Taxonomy" id="3075595"/>
    <lineage>
        <taxon>Bacteria</taxon>
        <taxon>Pseudomonadati</taxon>
        <taxon>Bacteroidota</taxon>
        <taxon>Flavobacteriia</taxon>
        <taxon>Flavobacteriales</taxon>
        <taxon>Flavobacteriaceae</taxon>
        <taxon>Autumnicola</taxon>
    </lineage>
</organism>
<evidence type="ECO:0000256" key="5">
    <source>
        <dbReference type="ARBA" id="ARBA00022777"/>
    </source>
</evidence>
<dbReference type="InterPro" id="IPR003594">
    <property type="entry name" value="HATPase_dom"/>
</dbReference>
<dbReference type="InterPro" id="IPR036890">
    <property type="entry name" value="HATPase_C_sf"/>
</dbReference>
<evidence type="ECO:0000256" key="1">
    <source>
        <dbReference type="ARBA" id="ARBA00000085"/>
    </source>
</evidence>
<evidence type="ECO:0000256" key="2">
    <source>
        <dbReference type="ARBA" id="ARBA00012438"/>
    </source>
</evidence>
<evidence type="ECO:0000256" key="4">
    <source>
        <dbReference type="ARBA" id="ARBA00022679"/>
    </source>
</evidence>
<dbReference type="RefSeq" id="WP_311535386.1">
    <property type="nucleotide sequence ID" value="NZ_JAVRHQ010000016.1"/>
</dbReference>
<dbReference type="PROSITE" id="PS50113">
    <property type="entry name" value="PAC"/>
    <property type="match status" value="3"/>
</dbReference>
<dbReference type="CDD" id="cd00130">
    <property type="entry name" value="PAS"/>
    <property type="match status" value="2"/>
</dbReference>
<dbReference type="SUPFAM" id="SSF55785">
    <property type="entry name" value="PYP-like sensor domain (PAS domain)"/>
    <property type="match status" value="4"/>
</dbReference>
<dbReference type="Pfam" id="PF13188">
    <property type="entry name" value="PAS_8"/>
    <property type="match status" value="1"/>
</dbReference>
<protein>
    <recommendedName>
        <fullName evidence="2">histidine kinase</fullName>
        <ecNumber evidence="2">2.7.13.3</ecNumber>
    </recommendedName>
</protein>
<dbReference type="SMART" id="SM00387">
    <property type="entry name" value="HATPase_c"/>
    <property type="match status" value="1"/>
</dbReference>
<feature type="domain" description="PAC" evidence="8">
    <location>
        <begin position="471"/>
        <end position="524"/>
    </location>
</feature>
<dbReference type="InterPro" id="IPR000700">
    <property type="entry name" value="PAS-assoc_C"/>
</dbReference>
<dbReference type="Proteomes" id="UP001262889">
    <property type="component" value="Unassembled WGS sequence"/>
</dbReference>
<dbReference type="Pfam" id="PF08448">
    <property type="entry name" value="PAS_4"/>
    <property type="match status" value="2"/>
</dbReference>
<keyword evidence="4" id="KW-0808">Transferase</keyword>
<reference evidence="9 10" key="1">
    <citation type="submission" date="2023-09" db="EMBL/GenBank/DDBJ databases">
        <authorList>
            <person name="Rey-Velasco X."/>
        </authorList>
    </citation>
    <scope>NUCLEOTIDE SEQUENCE [LARGE SCALE GENOMIC DNA]</scope>
    <source>
        <strain evidence="9 10">F363</strain>
    </source>
</reference>
<dbReference type="InterPro" id="IPR000014">
    <property type="entry name" value="PAS"/>
</dbReference>
<dbReference type="InterPro" id="IPR004358">
    <property type="entry name" value="Sig_transdc_His_kin-like_C"/>
</dbReference>
<feature type="domain" description="PAC" evidence="8">
    <location>
        <begin position="342"/>
        <end position="394"/>
    </location>
</feature>
<dbReference type="Gene3D" id="1.10.287.130">
    <property type="match status" value="1"/>
</dbReference>
<proteinExistence type="predicted"/>
<accession>A0ABU3CC22</accession>
<keyword evidence="10" id="KW-1185">Reference proteome</keyword>
<dbReference type="Pfam" id="PF02518">
    <property type="entry name" value="HATPase_c"/>
    <property type="match status" value="1"/>
</dbReference>
<dbReference type="Pfam" id="PF08447">
    <property type="entry name" value="PAS_3"/>
    <property type="match status" value="2"/>
</dbReference>
<evidence type="ECO:0000313" key="10">
    <source>
        <dbReference type="Proteomes" id="UP001262889"/>
    </source>
</evidence>
<dbReference type="Pfam" id="PF00512">
    <property type="entry name" value="HisKA"/>
    <property type="match status" value="1"/>
</dbReference>
<dbReference type="SMART" id="SM00086">
    <property type="entry name" value="PAC"/>
    <property type="match status" value="3"/>
</dbReference>
<dbReference type="CDD" id="cd00082">
    <property type="entry name" value="HisKA"/>
    <property type="match status" value="1"/>
</dbReference>
<dbReference type="InterPro" id="IPR052162">
    <property type="entry name" value="Sensor_kinase/Photoreceptor"/>
</dbReference>
<evidence type="ECO:0000313" key="9">
    <source>
        <dbReference type="EMBL" id="MDT0643767.1"/>
    </source>
</evidence>
<dbReference type="PANTHER" id="PTHR43304">
    <property type="entry name" value="PHYTOCHROME-LIKE PROTEIN CPH1"/>
    <property type="match status" value="1"/>
</dbReference>
<keyword evidence="3" id="KW-0597">Phosphoprotein</keyword>
<dbReference type="InterPro" id="IPR005467">
    <property type="entry name" value="His_kinase_dom"/>
</dbReference>
<feature type="domain" description="PAC" evidence="8">
    <location>
        <begin position="598"/>
        <end position="650"/>
    </location>
</feature>
<dbReference type="SMART" id="SM00091">
    <property type="entry name" value="PAS"/>
    <property type="match status" value="5"/>
</dbReference>
<evidence type="ECO:0000259" key="8">
    <source>
        <dbReference type="PROSITE" id="PS50113"/>
    </source>
</evidence>
<name>A0ABU3CC22_9FLAO</name>
<dbReference type="PROSITE" id="PS50109">
    <property type="entry name" value="HIS_KIN"/>
    <property type="match status" value="1"/>
</dbReference>
<evidence type="ECO:0000259" key="7">
    <source>
        <dbReference type="PROSITE" id="PS50112"/>
    </source>
</evidence>
<gene>
    <name evidence="9" type="ORF">RM553_13070</name>
</gene>
<dbReference type="InterPro" id="IPR003661">
    <property type="entry name" value="HisK_dim/P_dom"/>
</dbReference>
<dbReference type="SUPFAM" id="SSF47384">
    <property type="entry name" value="Homodimeric domain of signal transducing histidine kinase"/>
    <property type="match status" value="1"/>
</dbReference>
<comment type="catalytic activity">
    <reaction evidence="1">
        <text>ATP + protein L-histidine = ADP + protein N-phospho-L-histidine.</text>
        <dbReference type="EC" id="2.7.13.3"/>
    </reaction>
</comment>
<dbReference type="SMART" id="SM00388">
    <property type="entry name" value="HisKA"/>
    <property type="match status" value="1"/>
</dbReference>
<dbReference type="PANTHER" id="PTHR43304:SF1">
    <property type="entry name" value="PAC DOMAIN-CONTAINING PROTEIN"/>
    <property type="match status" value="1"/>
</dbReference>
<dbReference type="PROSITE" id="PS50112">
    <property type="entry name" value="PAS"/>
    <property type="match status" value="2"/>
</dbReference>
<dbReference type="EC" id="2.7.13.3" evidence="2"/>
<dbReference type="NCBIfam" id="TIGR00229">
    <property type="entry name" value="sensory_box"/>
    <property type="match status" value="2"/>
</dbReference>
<evidence type="ECO:0000256" key="3">
    <source>
        <dbReference type="ARBA" id="ARBA00022553"/>
    </source>
</evidence>
<evidence type="ECO:0000259" key="6">
    <source>
        <dbReference type="PROSITE" id="PS50109"/>
    </source>
</evidence>
<dbReference type="InterPro" id="IPR036097">
    <property type="entry name" value="HisK_dim/P_sf"/>
</dbReference>
<dbReference type="PRINTS" id="PR00344">
    <property type="entry name" value="BCTRLSENSOR"/>
</dbReference>
<keyword evidence="5" id="KW-0418">Kinase</keyword>
<dbReference type="Gene3D" id="3.30.450.20">
    <property type="entry name" value="PAS domain"/>
    <property type="match status" value="5"/>
</dbReference>
<dbReference type="InterPro" id="IPR013655">
    <property type="entry name" value="PAS_fold_3"/>
</dbReference>
<dbReference type="Gene3D" id="3.30.565.10">
    <property type="entry name" value="Histidine kinase-like ATPase, C-terminal domain"/>
    <property type="match status" value="1"/>
</dbReference>
<dbReference type="EMBL" id="JAVRHQ010000016">
    <property type="protein sequence ID" value="MDT0643767.1"/>
    <property type="molecule type" value="Genomic_DNA"/>
</dbReference>
<dbReference type="InterPro" id="IPR013656">
    <property type="entry name" value="PAS_4"/>
</dbReference>
<feature type="domain" description="PAS" evidence="7">
    <location>
        <begin position="525"/>
        <end position="595"/>
    </location>
</feature>
<sequence>MKENFNRAGNPVTTAEKNLAQAIANTIKEPVMVVDEAGNIVSANAGFYSIFQIDVKKNKFLYLSDFKVFEELEERLQNLSSEEKITDTEFSFDLEGWGSKTFLINAAALSNGGQAANLILISFNPVLSLEEKNIETKDGLDNFQKIFSQAPAIICVLRGPEHRFYLANEYYLKLVGNRNIIGKTIKEALPEIESQGFFEMLDNVYTSGKTFIGNELPVKLDVGGKKFKHSFLDFVYQPLLNDEDEVTGIFVHAVDVTEKVLARRKLEQTESELRRVIDTVPAIIWITQPNGENSYLNKKWYEYTGQTEAESSDFGWLKAVHPEERLKVKEAFEKANARQEDYTQGFRLRDREGEYRWVLDSGSPKYTPEGEYEGMIGTLVDVDDEKVKEQLLREKEHRIRSIIEEATVATALYTGREMKIDIANDAMIELWGKDHSVIGTTLREALPELEGQPFHDLLQVVYTTGDTYWGKEDPVDLVIDNKLQTGYFNFTYKALRDEKGEIYGILNMAVDVTEMVKSKELLKESESRFRQLADLMPEKVANTDAEGNFTYFNQGWLEYIGLSSKELIAKGWANFIHPEEKETYNKNWQLSLRTGTDFEMEFRYLNKKNKYKWHLSRAEAITDENGNIKMWICTATEIQKIKAEEKRKEDFLKMVSHELKTPLTSMKGYVQLLLNLLKSEEQVDLAAVPFQTYLERVDHQMGRLTRLISEMLDLSRIEKNKLELRKEKFLLNKLVAETVQDLEYTNSGHSIKVTEEYECEVYGDKDRIGQVIINLVTNAIKYSPVSQNVELKIKKAKGEKVSVSVRDFGIGIGKENQKKIFKRFYRVDGNNEETYSGFGIGLYLANEIIRRHKGTLVVKSEMGKGSEFTFTLSVAG</sequence>
<dbReference type="SUPFAM" id="SSF55874">
    <property type="entry name" value="ATPase domain of HSP90 chaperone/DNA topoisomerase II/histidine kinase"/>
    <property type="match status" value="1"/>
</dbReference>
<feature type="domain" description="Histidine kinase" evidence="6">
    <location>
        <begin position="654"/>
        <end position="876"/>
    </location>
</feature>
<feature type="domain" description="PAS" evidence="7">
    <location>
        <begin position="269"/>
        <end position="339"/>
    </location>
</feature>
<comment type="caution">
    <text evidence="9">The sequence shown here is derived from an EMBL/GenBank/DDBJ whole genome shotgun (WGS) entry which is preliminary data.</text>
</comment>